<accession>A0A644UIC3</accession>
<evidence type="ECO:0000256" key="5">
    <source>
        <dbReference type="ARBA" id="ARBA00022801"/>
    </source>
</evidence>
<evidence type="ECO:0000256" key="7">
    <source>
        <dbReference type="ARBA" id="ARBA00023118"/>
    </source>
</evidence>
<evidence type="ECO:0000256" key="1">
    <source>
        <dbReference type="ARBA" id="ARBA00001946"/>
    </source>
</evidence>
<dbReference type="EMBL" id="VSSQ01000118">
    <property type="protein sequence ID" value="MPL78592.1"/>
    <property type="molecule type" value="Genomic_DNA"/>
</dbReference>
<dbReference type="InterPro" id="IPR021127">
    <property type="entry name" value="CRISPR_associated_Cas2"/>
</dbReference>
<keyword evidence="6" id="KW-0460">Magnesium</keyword>
<keyword evidence="4" id="KW-0255">Endonuclease</keyword>
<dbReference type="SUPFAM" id="SSF143430">
    <property type="entry name" value="TTP0101/SSO1404-like"/>
    <property type="match status" value="1"/>
</dbReference>
<dbReference type="InterPro" id="IPR019199">
    <property type="entry name" value="Virulence_VapD/CRISPR_Cas2"/>
</dbReference>
<evidence type="ECO:0000256" key="6">
    <source>
        <dbReference type="ARBA" id="ARBA00022842"/>
    </source>
</evidence>
<comment type="cofactor">
    <cofactor evidence="1">
        <name>Mg(2+)</name>
        <dbReference type="ChEBI" id="CHEBI:18420"/>
    </cofactor>
</comment>
<evidence type="ECO:0000256" key="3">
    <source>
        <dbReference type="ARBA" id="ARBA00022723"/>
    </source>
</evidence>
<dbReference type="Pfam" id="PF09827">
    <property type="entry name" value="CRISPR_Cas2"/>
    <property type="match status" value="1"/>
</dbReference>
<keyword evidence="5 8" id="KW-0378">Hydrolase</keyword>
<dbReference type="HAMAP" id="MF_01471">
    <property type="entry name" value="Cas2"/>
    <property type="match status" value="1"/>
</dbReference>
<dbReference type="AlphaFoldDB" id="A0A644UIC3"/>
<proteinExistence type="inferred from homology"/>
<dbReference type="GO" id="GO:0051607">
    <property type="term" value="P:defense response to virus"/>
    <property type="evidence" value="ECO:0007669"/>
    <property type="project" value="UniProtKB-KW"/>
</dbReference>
<sequence length="110" mass="12793">MTELSSYRLMWMIVLFDLPVMTKKERKAASQFRTGLLNKGFHMSQFSVYYRLISGREAFDSYVADIKKNLPKAGKVDIVSITDRQYEDIVSFSGKKREKSKQNPTQLVLF</sequence>
<dbReference type="EC" id="3.1.-.-" evidence="8"/>
<dbReference type="GO" id="GO:0043571">
    <property type="term" value="P:maintenance of CRISPR repeat elements"/>
    <property type="evidence" value="ECO:0007669"/>
    <property type="project" value="InterPro"/>
</dbReference>
<comment type="caution">
    <text evidence="8">The sequence shown here is derived from an EMBL/GenBank/DDBJ whole genome shotgun (WGS) entry which is preliminary data.</text>
</comment>
<gene>
    <name evidence="8" type="primary">cas2_6</name>
    <name evidence="8" type="ORF">SDC9_24461</name>
</gene>
<name>A0A644UIC3_9ZZZZ</name>
<keyword evidence="3" id="KW-0479">Metal-binding</keyword>
<evidence type="ECO:0000256" key="2">
    <source>
        <dbReference type="ARBA" id="ARBA00022722"/>
    </source>
</evidence>
<reference evidence="8" key="1">
    <citation type="submission" date="2019-08" db="EMBL/GenBank/DDBJ databases">
        <authorList>
            <person name="Kucharzyk K."/>
            <person name="Murdoch R.W."/>
            <person name="Higgins S."/>
            <person name="Loffler F."/>
        </authorList>
    </citation>
    <scope>NUCLEOTIDE SEQUENCE</scope>
</reference>
<organism evidence="8">
    <name type="scientific">bioreactor metagenome</name>
    <dbReference type="NCBI Taxonomy" id="1076179"/>
    <lineage>
        <taxon>unclassified sequences</taxon>
        <taxon>metagenomes</taxon>
        <taxon>ecological metagenomes</taxon>
    </lineage>
</organism>
<keyword evidence="7" id="KW-0051">Antiviral defense</keyword>
<dbReference type="NCBIfam" id="TIGR01573">
    <property type="entry name" value="cas2"/>
    <property type="match status" value="1"/>
</dbReference>
<dbReference type="GO" id="GO:0016787">
    <property type="term" value="F:hydrolase activity"/>
    <property type="evidence" value="ECO:0007669"/>
    <property type="project" value="UniProtKB-KW"/>
</dbReference>
<evidence type="ECO:0000256" key="4">
    <source>
        <dbReference type="ARBA" id="ARBA00022759"/>
    </source>
</evidence>
<dbReference type="GO" id="GO:0004521">
    <property type="term" value="F:RNA endonuclease activity"/>
    <property type="evidence" value="ECO:0007669"/>
    <property type="project" value="InterPro"/>
</dbReference>
<dbReference type="GO" id="GO:0046872">
    <property type="term" value="F:metal ion binding"/>
    <property type="evidence" value="ECO:0007669"/>
    <property type="project" value="UniProtKB-KW"/>
</dbReference>
<keyword evidence="2" id="KW-0540">Nuclease</keyword>
<protein>
    <submittedName>
        <fullName evidence="8">CRISPR-associated endoribonuclease Cas2</fullName>
        <ecNumber evidence="8">3.1.-.-</ecNumber>
    </submittedName>
</protein>
<evidence type="ECO:0000313" key="8">
    <source>
        <dbReference type="EMBL" id="MPL78592.1"/>
    </source>
</evidence>